<feature type="compositionally biased region" description="Basic and acidic residues" evidence="1">
    <location>
        <begin position="46"/>
        <end position="64"/>
    </location>
</feature>
<evidence type="ECO:0000313" key="2">
    <source>
        <dbReference type="EMBL" id="AKF09932.1"/>
    </source>
</evidence>
<accession>A0A0F6YM63</accession>
<dbReference type="EMBL" id="CP011125">
    <property type="protein sequence ID" value="AKF09932.1"/>
    <property type="molecule type" value="Genomic_DNA"/>
</dbReference>
<dbReference type="PROSITE" id="PS51257">
    <property type="entry name" value="PROKAR_LIPOPROTEIN"/>
    <property type="match status" value="1"/>
</dbReference>
<protein>
    <submittedName>
        <fullName evidence="2">Uncharacterized protein</fullName>
    </submittedName>
</protein>
<gene>
    <name evidence="2" type="ORF">DB32_007081</name>
</gene>
<dbReference type="RefSeq" id="WP_053236936.1">
    <property type="nucleotide sequence ID" value="NZ_CP011125.1"/>
</dbReference>
<dbReference type="KEGG" id="samy:DB32_007081"/>
<feature type="region of interest" description="Disordered" evidence="1">
    <location>
        <begin position="46"/>
        <end position="71"/>
    </location>
</feature>
<organism evidence="2 3">
    <name type="scientific">Sandaracinus amylolyticus</name>
    <dbReference type="NCBI Taxonomy" id="927083"/>
    <lineage>
        <taxon>Bacteria</taxon>
        <taxon>Pseudomonadati</taxon>
        <taxon>Myxococcota</taxon>
        <taxon>Polyangia</taxon>
        <taxon>Polyangiales</taxon>
        <taxon>Sandaracinaceae</taxon>
        <taxon>Sandaracinus</taxon>
    </lineage>
</organism>
<keyword evidence="3" id="KW-1185">Reference proteome</keyword>
<name>A0A0F6YM63_9BACT</name>
<sequence>MNVSRRLLAAIVLSIAGCSPDLQGSGFYQCTDRRCPDELPHCWSEEPGDPPHCHDRPEPPRDGGMDAQMPMTDAQVPDAQTPVDAFVPPDAPPPRFDYRACDDARPCMGGDLCVRNGPGTSGYCAPPCTAGRCPSSMSGMPGYCGGSHCRVGCGTDGDCPTGVECLAGRWGGVTANACVETGLATGADQYTRCATNADCDAPFACINQVCTRPCSGSATCLDGEACQNLPPPMMSTTTCLQVCNPGTCPADTTCNEAGMGTGLYRCIPMGWPRP</sequence>
<reference evidence="2 3" key="1">
    <citation type="submission" date="2015-03" db="EMBL/GenBank/DDBJ databases">
        <title>Genome assembly of Sandaracinus amylolyticus DSM 53668.</title>
        <authorList>
            <person name="Sharma G."/>
            <person name="Subramanian S."/>
        </authorList>
    </citation>
    <scope>NUCLEOTIDE SEQUENCE [LARGE SCALE GENOMIC DNA]</scope>
    <source>
        <strain evidence="2 3">DSM 53668</strain>
    </source>
</reference>
<dbReference type="AlphaFoldDB" id="A0A0F6YM63"/>
<evidence type="ECO:0000313" key="3">
    <source>
        <dbReference type="Proteomes" id="UP000034883"/>
    </source>
</evidence>
<proteinExistence type="predicted"/>
<dbReference type="Proteomes" id="UP000034883">
    <property type="component" value="Chromosome"/>
</dbReference>
<dbReference type="STRING" id="927083.DB32_007081"/>
<evidence type="ECO:0000256" key="1">
    <source>
        <dbReference type="SAM" id="MobiDB-lite"/>
    </source>
</evidence>